<keyword evidence="2" id="KW-0597">Phosphoprotein</keyword>
<dbReference type="Proteomes" id="UP001460270">
    <property type="component" value="Unassembled WGS sequence"/>
</dbReference>
<evidence type="ECO:0000256" key="5">
    <source>
        <dbReference type="SAM" id="MobiDB-lite"/>
    </source>
</evidence>
<dbReference type="GO" id="GO:0003677">
    <property type="term" value="F:DNA binding"/>
    <property type="evidence" value="ECO:0007669"/>
    <property type="project" value="InterPro"/>
</dbReference>
<keyword evidence="4" id="KW-0233">DNA recombination</keyword>
<protein>
    <recommendedName>
        <fullName evidence="6">ZMYM2-like/QRICH1 C-terminal domain-containing protein</fullName>
    </recommendedName>
</protein>
<evidence type="ECO:0000256" key="1">
    <source>
        <dbReference type="ARBA" id="ARBA00022499"/>
    </source>
</evidence>
<dbReference type="InterPro" id="IPR052787">
    <property type="entry name" value="MAVS"/>
</dbReference>
<dbReference type="PANTHER" id="PTHR21446">
    <property type="entry name" value="DUF3504 DOMAIN-CONTAINING PROTEIN"/>
    <property type="match status" value="1"/>
</dbReference>
<organism evidence="7 8">
    <name type="scientific">Mugilogobius chulae</name>
    <name type="common">yellowstripe goby</name>
    <dbReference type="NCBI Taxonomy" id="88201"/>
    <lineage>
        <taxon>Eukaryota</taxon>
        <taxon>Metazoa</taxon>
        <taxon>Chordata</taxon>
        <taxon>Craniata</taxon>
        <taxon>Vertebrata</taxon>
        <taxon>Euteleostomi</taxon>
        <taxon>Actinopterygii</taxon>
        <taxon>Neopterygii</taxon>
        <taxon>Teleostei</taxon>
        <taxon>Neoteleostei</taxon>
        <taxon>Acanthomorphata</taxon>
        <taxon>Gobiaria</taxon>
        <taxon>Gobiiformes</taxon>
        <taxon>Gobioidei</taxon>
        <taxon>Gobiidae</taxon>
        <taxon>Gobionellinae</taxon>
        <taxon>Mugilogobius</taxon>
    </lineage>
</organism>
<dbReference type="EMBL" id="JBBPFD010000013">
    <property type="protein sequence ID" value="KAK7901622.1"/>
    <property type="molecule type" value="Genomic_DNA"/>
</dbReference>
<keyword evidence="3" id="KW-0832">Ubl conjugation</keyword>
<dbReference type="Gene3D" id="1.10.443.10">
    <property type="entry name" value="Intergrase catalytic core"/>
    <property type="match status" value="1"/>
</dbReference>
<dbReference type="SUPFAM" id="SSF56349">
    <property type="entry name" value="DNA breaking-rejoining enzymes"/>
    <property type="match status" value="1"/>
</dbReference>
<name>A0AAW0NU35_9GOBI</name>
<feature type="region of interest" description="Disordered" evidence="5">
    <location>
        <begin position="487"/>
        <end position="509"/>
    </location>
</feature>
<reference evidence="8" key="1">
    <citation type="submission" date="2024-04" db="EMBL/GenBank/DDBJ databases">
        <title>Salinicola lusitanus LLJ914,a marine bacterium isolated from the Okinawa Trough.</title>
        <authorList>
            <person name="Li J."/>
        </authorList>
    </citation>
    <scope>NUCLEOTIDE SEQUENCE [LARGE SCALE GENOMIC DNA]</scope>
</reference>
<gene>
    <name evidence="7" type="ORF">WMY93_018391</name>
</gene>
<evidence type="ECO:0000313" key="8">
    <source>
        <dbReference type="Proteomes" id="UP001460270"/>
    </source>
</evidence>
<accession>A0AAW0NU35</accession>
<dbReference type="InterPro" id="IPR013762">
    <property type="entry name" value="Integrase-like_cat_sf"/>
</dbReference>
<dbReference type="AlphaFoldDB" id="A0AAW0NU35"/>
<feature type="domain" description="ZMYM2-like/QRICH1 C-terminal" evidence="6">
    <location>
        <begin position="273"/>
        <end position="414"/>
    </location>
</feature>
<evidence type="ECO:0000259" key="6">
    <source>
        <dbReference type="Pfam" id="PF12012"/>
    </source>
</evidence>
<feature type="region of interest" description="Disordered" evidence="5">
    <location>
        <begin position="196"/>
        <end position="229"/>
    </location>
</feature>
<comment type="caution">
    <text evidence="7">The sequence shown here is derived from an EMBL/GenBank/DDBJ whole genome shotgun (WGS) entry which is preliminary data.</text>
</comment>
<dbReference type="PANTHER" id="PTHR21446:SF12">
    <property type="entry name" value="POTASSIUM CHANNEL TETRAMERIZATION DOMAIN CONTAINING 1"/>
    <property type="match status" value="1"/>
</dbReference>
<dbReference type="InterPro" id="IPR021893">
    <property type="entry name" value="ZMYM2-like_C"/>
</dbReference>
<evidence type="ECO:0000256" key="2">
    <source>
        <dbReference type="ARBA" id="ARBA00022553"/>
    </source>
</evidence>
<keyword evidence="8" id="KW-1185">Reference proteome</keyword>
<sequence>MAIMCKAEYGPVFEAASVGPMAMPRFSLQPAHPGQLHQVISTTPKTTPTADKEQTQQKNTQLPGYNMEKRISKKIDALAKVKGMKEPGQHCILTSACWSATTSASGEEVVSKWTSVGNHIQNVHVHDNALFPWCLHEPLQMATPGPLRSLEQGHMWGGSGGMDRARIGPSSPAVPLSLRQKVVICRLMCFGTEATESEREEDPIRAGQMRGKWEEEESENIQEQLSNKRHRDLTAEELKKIEDEKEEKNTKKVTKWAVTIFQGYLKEKERDTDLPKSAALSCISPLGLVRKVWWAIQLCFARRGREGNRQLSKSSFVLLRDDNGLEYVSLAHNPHTKNHANPNEEMRENLCGFMFETPGDPLCPVASFKKYIAKCPENTDAFYLKDAEVKSADVWYSQVPMGVNTLGNMLKSICEELHSLLILFAGVPHCASLRIYTNHCLRSTAVCRLSSAGLEARQIMSVTGHRCESSLRSYWAPSLEERKKWSNILSSGSAPETNATPRQRDSHST</sequence>
<dbReference type="Pfam" id="PF12012">
    <property type="entry name" value="DUF3504"/>
    <property type="match status" value="1"/>
</dbReference>
<feature type="compositionally biased region" description="Polar residues" evidence="5">
    <location>
        <begin position="487"/>
        <end position="501"/>
    </location>
</feature>
<evidence type="ECO:0000256" key="3">
    <source>
        <dbReference type="ARBA" id="ARBA00022843"/>
    </source>
</evidence>
<dbReference type="GO" id="GO:0006310">
    <property type="term" value="P:DNA recombination"/>
    <property type="evidence" value="ECO:0007669"/>
    <property type="project" value="UniProtKB-KW"/>
</dbReference>
<dbReference type="InterPro" id="IPR011010">
    <property type="entry name" value="DNA_brk_join_enz"/>
</dbReference>
<keyword evidence="1" id="KW-1017">Isopeptide bond</keyword>
<evidence type="ECO:0000313" key="7">
    <source>
        <dbReference type="EMBL" id="KAK7901622.1"/>
    </source>
</evidence>
<proteinExistence type="predicted"/>
<evidence type="ECO:0000256" key="4">
    <source>
        <dbReference type="ARBA" id="ARBA00023172"/>
    </source>
</evidence>
<dbReference type="GO" id="GO:0015074">
    <property type="term" value="P:DNA integration"/>
    <property type="evidence" value="ECO:0007669"/>
    <property type="project" value="InterPro"/>
</dbReference>